<keyword evidence="1" id="KW-1185">Reference proteome</keyword>
<organism evidence="1 2">
    <name type="scientific">Plectus sambesii</name>
    <dbReference type="NCBI Taxonomy" id="2011161"/>
    <lineage>
        <taxon>Eukaryota</taxon>
        <taxon>Metazoa</taxon>
        <taxon>Ecdysozoa</taxon>
        <taxon>Nematoda</taxon>
        <taxon>Chromadorea</taxon>
        <taxon>Plectida</taxon>
        <taxon>Plectina</taxon>
        <taxon>Plectoidea</taxon>
        <taxon>Plectidae</taxon>
        <taxon>Plectus</taxon>
    </lineage>
</organism>
<evidence type="ECO:0000313" key="2">
    <source>
        <dbReference type="WBParaSite" id="PSAMB.scaffold11167size3549.g33927.t2"/>
    </source>
</evidence>
<dbReference type="WBParaSite" id="PSAMB.scaffold11167size3549.g33927.t2">
    <property type="protein sequence ID" value="PSAMB.scaffold11167size3549.g33927.t2"/>
    <property type="gene ID" value="PSAMB.scaffold11167size3549.g33927"/>
</dbReference>
<reference evidence="2 3" key="1">
    <citation type="submission" date="2022-11" db="UniProtKB">
        <authorList>
            <consortium name="WormBaseParasite"/>
        </authorList>
    </citation>
    <scope>IDENTIFICATION</scope>
</reference>
<dbReference type="WBParaSite" id="PSAMB.scaffold11916size3061.g34492.t1">
    <property type="protein sequence ID" value="PSAMB.scaffold11916size3061.g34492.t1"/>
    <property type="gene ID" value="PSAMB.scaffold11916size3061.g34492"/>
</dbReference>
<name>A0A914UMH0_9BILA</name>
<accession>A0A914UMH0</accession>
<dbReference type="PANTHER" id="PTHR20371">
    <property type="entry name" value="ENOLASE-PHOSPHATASE E1"/>
    <property type="match status" value="1"/>
</dbReference>
<dbReference type="InterPro" id="IPR036412">
    <property type="entry name" value="HAD-like_sf"/>
</dbReference>
<dbReference type="Gene3D" id="3.40.50.1000">
    <property type="entry name" value="HAD superfamily/HAD-like"/>
    <property type="match status" value="1"/>
</dbReference>
<dbReference type="GO" id="GO:0019509">
    <property type="term" value="P:L-methionine salvage from methylthioadenosine"/>
    <property type="evidence" value="ECO:0007669"/>
    <property type="project" value="TreeGrafter"/>
</dbReference>
<dbReference type="SUPFAM" id="SSF56784">
    <property type="entry name" value="HAD-like"/>
    <property type="match status" value="1"/>
</dbReference>
<dbReference type="Proteomes" id="UP000887566">
    <property type="component" value="Unplaced"/>
</dbReference>
<dbReference type="PANTHER" id="PTHR20371:SF1">
    <property type="entry name" value="ENOLASE-PHOSPHATASE E1"/>
    <property type="match status" value="1"/>
</dbReference>
<evidence type="ECO:0000313" key="1">
    <source>
        <dbReference type="Proteomes" id="UP000887566"/>
    </source>
</evidence>
<proteinExistence type="predicted"/>
<dbReference type="AlphaFoldDB" id="A0A914UMH0"/>
<dbReference type="InterPro" id="IPR023214">
    <property type="entry name" value="HAD_sf"/>
</dbReference>
<evidence type="ECO:0000313" key="3">
    <source>
        <dbReference type="WBParaSite" id="PSAMB.scaffold11916size3061.g34492.t1"/>
    </source>
</evidence>
<protein>
    <submittedName>
        <fullName evidence="2 3">Enolase-phosphatase E1</fullName>
    </submittedName>
</protein>
<dbReference type="GO" id="GO:0043874">
    <property type="term" value="F:acireductone synthase activity"/>
    <property type="evidence" value="ECO:0007669"/>
    <property type="project" value="TreeGrafter"/>
</dbReference>
<sequence length="95" mass="10436">MLLFGFSEYGDVTQFLSGYYDTNIGLKTEADSYRKIAADMGIDPDEILFLTDVEREARASAEAGMQVKIVVRDGNAPLTSGALRDFPTITSFAQM</sequence>